<dbReference type="InterPro" id="IPR013766">
    <property type="entry name" value="Thioredoxin_domain"/>
</dbReference>
<evidence type="ECO:0000256" key="1">
    <source>
        <dbReference type="SAM" id="SignalP"/>
    </source>
</evidence>
<gene>
    <name evidence="3" type="ORF">EKH83_15390</name>
</gene>
<dbReference type="InterPro" id="IPR036249">
    <property type="entry name" value="Thioredoxin-like_sf"/>
</dbReference>
<dbReference type="RefSeq" id="WP_128770340.1">
    <property type="nucleotide sequence ID" value="NZ_RXOC01000010.1"/>
</dbReference>
<dbReference type="SUPFAM" id="SSF52833">
    <property type="entry name" value="Thioredoxin-like"/>
    <property type="match status" value="1"/>
</dbReference>
<dbReference type="Pfam" id="PF00578">
    <property type="entry name" value="AhpC-TSA"/>
    <property type="match status" value="1"/>
</dbReference>
<evidence type="ECO:0000259" key="2">
    <source>
        <dbReference type="PROSITE" id="PS51352"/>
    </source>
</evidence>
<feature type="chain" id="PRO_5020738417" evidence="1">
    <location>
        <begin position="24"/>
        <end position="163"/>
    </location>
</feature>
<dbReference type="PROSITE" id="PS51352">
    <property type="entry name" value="THIOREDOXIN_2"/>
    <property type="match status" value="1"/>
</dbReference>
<feature type="signal peptide" evidence="1">
    <location>
        <begin position="1"/>
        <end position="23"/>
    </location>
</feature>
<dbReference type="GO" id="GO:0016209">
    <property type="term" value="F:antioxidant activity"/>
    <property type="evidence" value="ECO:0007669"/>
    <property type="project" value="InterPro"/>
</dbReference>
<protein>
    <submittedName>
        <fullName evidence="3">Redoxin domain-containing protein</fullName>
    </submittedName>
</protein>
<keyword evidence="1" id="KW-0732">Signal</keyword>
<evidence type="ECO:0000313" key="3">
    <source>
        <dbReference type="EMBL" id="RXF68708.1"/>
    </source>
</evidence>
<comment type="caution">
    <text evidence="3">The sequence shown here is derived from an EMBL/GenBank/DDBJ whole genome shotgun (WGS) entry which is preliminary data.</text>
</comment>
<dbReference type="InterPro" id="IPR000866">
    <property type="entry name" value="AhpC/TSA"/>
</dbReference>
<evidence type="ECO:0000313" key="4">
    <source>
        <dbReference type="Proteomes" id="UP000290848"/>
    </source>
</evidence>
<name>A0A4Q0M6L9_9SPHI</name>
<dbReference type="AlphaFoldDB" id="A0A4Q0M6L9"/>
<reference evidence="3 4" key="1">
    <citation type="submission" date="2018-12" db="EMBL/GenBank/DDBJ databases">
        <title>The Draft Genome Sequence of the Soil Bacterium Pedobacter tournemirensis R1.</title>
        <authorList>
            <person name="He J."/>
        </authorList>
    </citation>
    <scope>NUCLEOTIDE SEQUENCE [LARGE SCALE GENOMIC DNA]</scope>
    <source>
        <strain evidence="3 4">R1</strain>
    </source>
</reference>
<proteinExistence type="predicted"/>
<dbReference type="GO" id="GO:0016491">
    <property type="term" value="F:oxidoreductase activity"/>
    <property type="evidence" value="ECO:0007669"/>
    <property type="project" value="InterPro"/>
</dbReference>
<feature type="domain" description="Thioredoxin" evidence="2">
    <location>
        <begin position="25"/>
        <end position="163"/>
    </location>
</feature>
<organism evidence="3 4">
    <name type="scientific">Arcticibacter tournemirensis</name>
    <dbReference type="NCBI Taxonomy" id="699437"/>
    <lineage>
        <taxon>Bacteria</taxon>
        <taxon>Pseudomonadati</taxon>
        <taxon>Bacteroidota</taxon>
        <taxon>Sphingobacteriia</taxon>
        <taxon>Sphingobacteriales</taxon>
        <taxon>Sphingobacteriaceae</taxon>
        <taxon>Arcticibacter</taxon>
    </lineage>
</organism>
<dbReference type="Gene3D" id="3.40.30.10">
    <property type="entry name" value="Glutaredoxin"/>
    <property type="match status" value="1"/>
</dbReference>
<dbReference type="Proteomes" id="UP000290848">
    <property type="component" value="Unassembled WGS sequence"/>
</dbReference>
<accession>A0A4Q0M6L9</accession>
<sequence>MKSRLIYHLSVFLLVTFCQAAFAQYKPSPVIPDFTFQTMEGRLFTQRDLINNKKIIFIFFDVTCDHCQHEMQDIGRRYADFKNVVFYLVSMDTKPAILKFMSSYGRFLNGKPGVTILHDYKPEFVQKFGPDKFPAIFVYSEKRHLIKYLSGQKDVSEIVKATK</sequence>
<dbReference type="EMBL" id="RXOC01000010">
    <property type="protein sequence ID" value="RXF68708.1"/>
    <property type="molecule type" value="Genomic_DNA"/>
</dbReference>